<comment type="caution">
    <text evidence="6">Lacks conserved residue(s) required for the propagation of feature annotation.</text>
</comment>
<evidence type="ECO:0000256" key="1">
    <source>
        <dbReference type="ARBA" id="ARBA00001913"/>
    </source>
</evidence>
<evidence type="ECO:0000256" key="2">
    <source>
        <dbReference type="ARBA" id="ARBA00022723"/>
    </source>
</evidence>
<dbReference type="PRINTS" id="PR00895">
    <property type="entry name" value="PENTAXIN"/>
</dbReference>
<keyword evidence="2" id="KW-0479">Metal-binding</keyword>
<dbReference type="EMBL" id="OU900095">
    <property type="protein sequence ID" value="CAG9859036.1"/>
    <property type="molecule type" value="Genomic_DNA"/>
</dbReference>
<name>A0A9N9XLU5_PHYSR</name>
<proteinExistence type="predicted"/>
<dbReference type="SUPFAM" id="SSF49899">
    <property type="entry name" value="Concanavalin A-like lectins/glucanases"/>
    <property type="match status" value="1"/>
</dbReference>
<organism evidence="9 10">
    <name type="scientific">Phyllotreta striolata</name>
    <name type="common">Striped flea beetle</name>
    <name type="synonym">Crioceris striolata</name>
    <dbReference type="NCBI Taxonomy" id="444603"/>
    <lineage>
        <taxon>Eukaryota</taxon>
        <taxon>Metazoa</taxon>
        <taxon>Ecdysozoa</taxon>
        <taxon>Arthropoda</taxon>
        <taxon>Hexapoda</taxon>
        <taxon>Insecta</taxon>
        <taxon>Pterygota</taxon>
        <taxon>Neoptera</taxon>
        <taxon>Endopterygota</taxon>
        <taxon>Coleoptera</taxon>
        <taxon>Polyphaga</taxon>
        <taxon>Cucujiformia</taxon>
        <taxon>Chrysomeloidea</taxon>
        <taxon>Chrysomelidae</taxon>
        <taxon>Galerucinae</taxon>
        <taxon>Alticini</taxon>
        <taxon>Phyllotreta</taxon>
    </lineage>
</organism>
<dbReference type="InterPro" id="IPR051360">
    <property type="entry name" value="Neuronal_Pentraxin_Related"/>
</dbReference>
<keyword evidence="5" id="KW-0325">Glycoprotein</keyword>
<feature type="chain" id="PRO_5040442139" description="Pentraxin (PTX) domain-containing protein" evidence="7">
    <location>
        <begin position="23"/>
        <end position="379"/>
    </location>
</feature>
<evidence type="ECO:0000256" key="3">
    <source>
        <dbReference type="ARBA" id="ARBA00022837"/>
    </source>
</evidence>
<evidence type="ECO:0000259" key="8">
    <source>
        <dbReference type="PROSITE" id="PS51828"/>
    </source>
</evidence>
<dbReference type="Gene3D" id="2.60.120.200">
    <property type="match status" value="1"/>
</dbReference>
<evidence type="ECO:0000256" key="4">
    <source>
        <dbReference type="ARBA" id="ARBA00023157"/>
    </source>
</evidence>
<dbReference type="InterPro" id="IPR013320">
    <property type="entry name" value="ConA-like_dom_sf"/>
</dbReference>
<keyword evidence="4" id="KW-1015">Disulfide bond</keyword>
<evidence type="ECO:0000313" key="9">
    <source>
        <dbReference type="EMBL" id="CAG9859036.1"/>
    </source>
</evidence>
<evidence type="ECO:0000256" key="7">
    <source>
        <dbReference type="SAM" id="SignalP"/>
    </source>
</evidence>
<dbReference type="PANTHER" id="PTHR19277:SF125">
    <property type="entry name" value="B6"/>
    <property type="match status" value="1"/>
</dbReference>
<protein>
    <recommendedName>
        <fullName evidence="8">Pentraxin (PTX) domain-containing protein</fullName>
    </recommendedName>
</protein>
<keyword evidence="7" id="KW-0732">Signal</keyword>
<gene>
    <name evidence="9" type="ORF">PHYEVI_LOCUS5414</name>
</gene>
<dbReference type="Proteomes" id="UP001153712">
    <property type="component" value="Chromosome 2"/>
</dbReference>
<dbReference type="PROSITE" id="PS51828">
    <property type="entry name" value="PTX_2"/>
    <property type="match status" value="1"/>
</dbReference>
<accession>A0A9N9XLU5</accession>
<evidence type="ECO:0000256" key="5">
    <source>
        <dbReference type="ARBA" id="ARBA00023180"/>
    </source>
</evidence>
<dbReference type="Pfam" id="PF00354">
    <property type="entry name" value="Pentaxin"/>
    <property type="match status" value="1"/>
</dbReference>
<keyword evidence="3" id="KW-0106">Calcium</keyword>
<reference evidence="9" key="1">
    <citation type="submission" date="2022-01" db="EMBL/GenBank/DDBJ databases">
        <authorList>
            <person name="King R."/>
        </authorList>
    </citation>
    <scope>NUCLEOTIDE SEQUENCE</scope>
</reference>
<dbReference type="PANTHER" id="PTHR19277">
    <property type="entry name" value="PENTRAXIN"/>
    <property type="match status" value="1"/>
</dbReference>
<dbReference type="SMART" id="SM00159">
    <property type="entry name" value="PTX"/>
    <property type="match status" value="1"/>
</dbReference>
<sequence length="379" mass="43031">MTNPKFIVFIAAITYLFQKSNALIQNGPKGKITSRNYQTPPERDSQITKVSLTQNGYIQFLKYINEVPPMTEYTFCLWIRSNNLTHNHPILSYSKQEEERLIRVWIGSNGNNINLELLGNTVFEFPFNMVENRWYHICQSWSSHQGVWMIYVNGKMKSSGSYQKLRGNFIKGGGDIVVGQEYTDFDKGLDDGIEGDIFGFNFVLSAASGSLKYPQNLPSRRKFQVASIPKYPQFFAAKPQQSNPFGVEQVEEYKTIVEDQLPDAQTYGMDPNRRPKGFLDAFRRFFGEEPAANVRVVKKYPRIVNKGPSRRVTDRVSANDINDVKKSLGLLLVELSFDCGYKKGAPLSGKNVLVNWNQSPVRVFGGAILKTVPAFCYGH</sequence>
<comment type="cofactor">
    <cofactor evidence="1">
        <name>Ca(2+)</name>
        <dbReference type="ChEBI" id="CHEBI:29108"/>
    </cofactor>
</comment>
<feature type="domain" description="Pentraxin (PTX)" evidence="8">
    <location>
        <begin position="43"/>
        <end position="243"/>
    </location>
</feature>
<dbReference type="AlphaFoldDB" id="A0A9N9XLU5"/>
<dbReference type="InterPro" id="IPR030476">
    <property type="entry name" value="Pentaxin_CS"/>
</dbReference>
<evidence type="ECO:0000256" key="6">
    <source>
        <dbReference type="PROSITE-ProRule" id="PRU01172"/>
    </source>
</evidence>
<keyword evidence="10" id="KW-1185">Reference proteome</keyword>
<dbReference type="InterPro" id="IPR001759">
    <property type="entry name" value="PTX_dom"/>
</dbReference>
<evidence type="ECO:0000313" key="10">
    <source>
        <dbReference type="Proteomes" id="UP001153712"/>
    </source>
</evidence>
<dbReference type="PROSITE" id="PS00289">
    <property type="entry name" value="PTX_1"/>
    <property type="match status" value="1"/>
</dbReference>
<dbReference type="OrthoDB" id="8871962at2759"/>
<dbReference type="GO" id="GO:0046872">
    <property type="term" value="F:metal ion binding"/>
    <property type="evidence" value="ECO:0007669"/>
    <property type="project" value="UniProtKB-KW"/>
</dbReference>
<feature type="signal peptide" evidence="7">
    <location>
        <begin position="1"/>
        <end position="22"/>
    </location>
</feature>